<feature type="compositionally biased region" description="Basic and acidic residues" evidence="2">
    <location>
        <begin position="639"/>
        <end position="652"/>
    </location>
</feature>
<feature type="region of interest" description="Disordered" evidence="2">
    <location>
        <begin position="1"/>
        <end position="114"/>
    </location>
</feature>
<feature type="region of interest" description="Disordered" evidence="2">
    <location>
        <begin position="533"/>
        <end position="714"/>
    </location>
</feature>
<reference evidence="3 4" key="1">
    <citation type="submission" date="2017-12" db="EMBL/GenBank/DDBJ databases">
        <title>Comparative genomics of Botrytis spp.</title>
        <authorList>
            <person name="Valero-Jimenez C.A."/>
            <person name="Tapia P."/>
            <person name="Veloso J."/>
            <person name="Silva-Moreno E."/>
            <person name="Staats M."/>
            <person name="Valdes J.H."/>
            <person name="Van Kan J.A.L."/>
        </authorList>
    </citation>
    <scope>NUCLEOTIDE SEQUENCE [LARGE SCALE GENOMIC DNA]</scope>
    <source>
        <strain evidence="3 4">MUCL435</strain>
    </source>
</reference>
<feature type="compositionally biased region" description="Acidic residues" evidence="2">
    <location>
        <begin position="587"/>
        <end position="596"/>
    </location>
</feature>
<dbReference type="Proteomes" id="UP000308671">
    <property type="component" value="Unassembled WGS sequence"/>
</dbReference>
<feature type="coiled-coil region" evidence="1">
    <location>
        <begin position="302"/>
        <end position="336"/>
    </location>
</feature>
<feature type="compositionally biased region" description="Polar residues" evidence="2">
    <location>
        <begin position="97"/>
        <end position="108"/>
    </location>
</feature>
<feature type="compositionally biased region" description="Low complexity" evidence="2">
    <location>
        <begin position="657"/>
        <end position="670"/>
    </location>
</feature>
<evidence type="ECO:0000256" key="1">
    <source>
        <dbReference type="SAM" id="Coils"/>
    </source>
</evidence>
<dbReference type="OrthoDB" id="3554924at2759"/>
<organism evidence="3 4">
    <name type="scientific">Botrytis galanthina</name>
    <dbReference type="NCBI Taxonomy" id="278940"/>
    <lineage>
        <taxon>Eukaryota</taxon>
        <taxon>Fungi</taxon>
        <taxon>Dikarya</taxon>
        <taxon>Ascomycota</taxon>
        <taxon>Pezizomycotina</taxon>
        <taxon>Leotiomycetes</taxon>
        <taxon>Helotiales</taxon>
        <taxon>Sclerotiniaceae</taxon>
        <taxon>Botrytis</taxon>
    </lineage>
</organism>
<comment type="caution">
    <text evidence="3">The sequence shown here is derived from an EMBL/GenBank/DDBJ whole genome shotgun (WGS) entry which is preliminary data.</text>
</comment>
<feature type="compositionally biased region" description="Basic and acidic residues" evidence="2">
    <location>
        <begin position="465"/>
        <end position="474"/>
    </location>
</feature>
<evidence type="ECO:0000313" key="3">
    <source>
        <dbReference type="EMBL" id="THV54455.1"/>
    </source>
</evidence>
<dbReference type="EMBL" id="PQXL01000026">
    <property type="protein sequence ID" value="THV54455.1"/>
    <property type="molecule type" value="Genomic_DNA"/>
</dbReference>
<feature type="compositionally biased region" description="Basic and acidic residues" evidence="2">
    <location>
        <begin position="438"/>
        <end position="452"/>
    </location>
</feature>
<feature type="compositionally biased region" description="Polar residues" evidence="2">
    <location>
        <begin position="693"/>
        <end position="702"/>
    </location>
</feature>
<keyword evidence="1" id="KW-0175">Coiled coil</keyword>
<protein>
    <submittedName>
        <fullName evidence="3">Uncharacterized protein</fullName>
    </submittedName>
</protein>
<sequence length="811" mass="86461">MPAITRSKSPSKKAPADQNQASSAANTSADVAPVANMQSPVKKAPAGDKNALSDALVPALAPLPPSKRKRSEKTLSGDEGIGAQPSEPLKRTRVQRSDTSGSHPTSGQPDLAATTYPQVERVILGLEVTPVFGTTGGAPKEALDAAISTPTSSSKSVETTAAAPVLDGEENGAMAKAPISAVTVAGQADDETVLEQHSPHSAADTADPLTANEAEAHLPAATQGCSSSDREVATEELDAPKIGCKCDKLPAKNRKIAQLKAEKCETQAHLDKSQADMQKAKDFFQEKFGAAVEETNAIEIKEKIAQKENSRLRKELERLLESNHELRSDRDRFSAQARHLSQLYDGSKSENERVVQQNSKLIKDMKRYSDAVNVLNIQVPGFTADQVLLNQTRELLEAEKVKNAEYENVHQDAERFFSAPKVVIKSEPVDPDQGGMSHDNHNYEEHAQENRSRYYRTPTPNNDGDNNHDAERLPPPEAPAGGVAGTQKSRQASDLVGFRDSPRWECHHDRGYDGNTCAHCGVHVLAEGHPEFDRDRSVASRGESLFDSSDEEEGDRESASYEPAEAVINTQEEPQQAGFPDLPGNEDHEDDDEEDGSLYGASPVLSGNGDENDEEDASQHDSPPDLPDYEYYENLNQHYHQEAPHPAAEVEKPTAAPSDSLPSSSPSPSSSRKRKESPVSALSPAKKVKLTGTDFTGPSSTAAPDDKASFFKPAHPGWGSPSVLSPQVAVTAPAPSTPSSASGRATAAPLFPTVITRSGAAVQFGAATTFGAFGAAGSSARFGATSSFGVPAFAASPKVDDAKDKPADEKK</sequence>
<accession>A0A4S8RD60</accession>
<dbReference type="AlphaFoldDB" id="A0A4S8RD60"/>
<feature type="compositionally biased region" description="Low complexity" evidence="2">
    <location>
        <begin position="16"/>
        <end position="30"/>
    </location>
</feature>
<gene>
    <name evidence="3" type="ORF">BGAL_0026g00260</name>
</gene>
<proteinExistence type="predicted"/>
<keyword evidence="4" id="KW-1185">Reference proteome</keyword>
<evidence type="ECO:0000256" key="2">
    <source>
        <dbReference type="SAM" id="MobiDB-lite"/>
    </source>
</evidence>
<feature type="region of interest" description="Disordered" evidence="2">
    <location>
        <begin position="426"/>
        <end position="496"/>
    </location>
</feature>
<name>A0A4S8RD60_9HELO</name>
<evidence type="ECO:0000313" key="4">
    <source>
        <dbReference type="Proteomes" id="UP000308671"/>
    </source>
</evidence>